<dbReference type="AlphaFoldDB" id="A0A1B7Z681"/>
<evidence type="ECO:0000313" key="2">
    <source>
        <dbReference type="EMBL" id="OBR38242.1"/>
    </source>
</evidence>
<proteinExistence type="predicted"/>
<keyword evidence="1" id="KW-0732">Signal</keyword>
<comment type="caution">
    <text evidence="2">The sequence shown here is derived from an EMBL/GenBank/DDBJ whole genome shotgun (WGS) entry which is preliminary data.</text>
</comment>
<organism evidence="2 3">
    <name type="scientific">Maribacter hydrothermalis</name>
    <dbReference type="NCBI Taxonomy" id="1836467"/>
    <lineage>
        <taxon>Bacteria</taxon>
        <taxon>Pseudomonadati</taxon>
        <taxon>Bacteroidota</taxon>
        <taxon>Flavobacteriia</taxon>
        <taxon>Flavobacteriales</taxon>
        <taxon>Flavobacteriaceae</taxon>
        <taxon>Maribacter</taxon>
    </lineage>
</organism>
<protein>
    <recommendedName>
        <fullName evidence="4">CarboxypepD_reg-like domain-containing protein</fullName>
    </recommendedName>
</protein>
<feature type="signal peptide" evidence="1">
    <location>
        <begin position="1"/>
        <end position="18"/>
    </location>
</feature>
<sequence length="257" mass="29159">MRSSFLLIFLLMSAVSVAQIGKSKNLEGKVYSDDGDVAATHVLNLTTKRATITDVNGFFTITVNMLDTLEFSAIQYKKKIVVVSTAILESKFISVGLEDALNELDEVTVTPYNLSGNLLKDLPTLELDPIVTASTLGLPNAYVKIPTKAERELSAATANPIMSFDPLLNALSGRTKMLKKRVERNKLYDRTERIRNFYADSIFQKQLKIPIEKIDDFLYFCEVDAKFQRIVDTHDQIEIWEYMRNRSVLYRENNSLD</sequence>
<name>A0A1B7Z681_9FLAO</name>
<keyword evidence="3" id="KW-1185">Reference proteome</keyword>
<dbReference type="RefSeq" id="WP_068485123.1">
    <property type="nucleotide sequence ID" value="NZ_CP018760.1"/>
</dbReference>
<dbReference type="SUPFAM" id="SSF49464">
    <property type="entry name" value="Carboxypeptidase regulatory domain-like"/>
    <property type="match status" value="1"/>
</dbReference>
<dbReference type="STRING" id="1836467.BTR34_03790"/>
<accession>A0A1B7Z681</accession>
<dbReference type="InterPro" id="IPR008969">
    <property type="entry name" value="CarboxyPept-like_regulatory"/>
</dbReference>
<evidence type="ECO:0000313" key="3">
    <source>
        <dbReference type="Proteomes" id="UP000092164"/>
    </source>
</evidence>
<dbReference type="Proteomes" id="UP000092164">
    <property type="component" value="Unassembled WGS sequence"/>
</dbReference>
<evidence type="ECO:0000256" key="1">
    <source>
        <dbReference type="SAM" id="SignalP"/>
    </source>
</evidence>
<reference evidence="3" key="1">
    <citation type="submission" date="2016-06" db="EMBL/GenBank/DDBJ databases">
        <authorList>
            <person name="Zhan P."/>
        </authorList>
    </citation>
    <scope>NUCLEOTIDE SEQUENCE [LARGE SCALE GENOMIC DNA]</scope>
    <source>
        <strain evidence="3">T28</strain>
    </source>
</reference>
<dbReference type="KEGG" id="mart:BTR34_03790"/>
<gene>
    <name evidence="2" type="ORF">A9200_18010</name>
</gene>
<dbReference type="EMBL" id="LZFP01000016">
    <property type="protein sequence ID" value="OBR38242.1"/>
    <property type="molecule type" value="Genomic_DNA"/>
</dbReference>
<feature type="chain" id="PRO_5008602301" description="CarboxypepD_reg-like domain-containing protein" evidence="1">
    <location>
        <begin position="19"/>
        <end position="257"/>
    </location>
</feature>
<evidence type="ECO:0008006" key="4">
    <source>
        <dbReference type="Google" id="ProtNLM"/>
    </source>
</evidence>